<keyword evidence="3" id="KW-0677">Repeat</keyword>
<evidence type="ECO:0000313" key="10">
    <source>
        <dbReference type="Proteomes" id="UP000571582"/>
    </source>
</evidence>
<sequence length="60" mass="6937">GEKPYKCLECGKGFSCSSLLICHQRSHTGERPYECPKCGKRFHTSLLLHQQIPTEERLFQ</sequence>
<dbReference type="PANTHER" id="PTHR23226:SF416">
    <property type="entry name" value="FI01424P"/>
    <property type="match status" value="1"/>
</dbReference>
<reference evidence="9 10" key="1">
    <citation type="submission" date="2019-09" db="EMBL/GenBank/DDBJ databases">
        <title>Bird 10,000 Genomes (B10K) Project - Family phase.</title>
        <authorList>
            <person name="Zhang G."/>
        </authorList>
    </citation>
    <scope>NUCLEOTIDE SEQUENCE [LARGE SCALE GENOMIC DNA]</scope>
    <source>
        <strain evidence="9">B10K-DU-001-15</strain>
        <tissue evidence="9">Muscle</tissue>
    </source>
</reference>
<evidence type="ECO:0000256" key="1">
    <source>
        <dbReference type="ARBA" id="ARBA00004123"/>
    </source>
</evidence>
<dbReference type="InterPro" id="IPR036236">
    <property type="entry name" value="Znf_C2H2_sf"/>
</dbReference>
<name>A0A7L2BSV8_9PASS</name>
<dbReference type="FunFam" id="3.30.160.60:FF:000690">
    <property type="entry name" value="Zinc finger protein 354C"/>
    <property type="match status" value="1"/>
</dbReference>
<accession>A0A7L2BSV8</accession>
<keyword evidence="5" id="KW-0862">Zinc</keyword>
<comment type="caution">
    <text evidence="9">The sequence shown here is derived from an EMBL/GenBank/DDBJ whole genome shotgun (WGS) entry which is preliminary data.</text>
</comment>
<proteinExistence type="predicted"/>
<evidence type="ECO:0000256" key="4">
    <source>
        <dbReference type="ARBA" id="ARBA00022771"/>
    </source>
</evidence>
<feature type="domain" description="C2H2-type" evidence="8">
    <location>
        <begin position="5"/>
        <end position="32"/>
    </location>
</feature>
<dbReference type="Gene3D" id="3.30.160.60">
    <property type="entry name" value="Classic Zinc Finger"/>
    <property type="match status" value="2"/>
</dbReference>
<organism evidence="9 10">
    <name type="scientific">Alaudala cheleensis</name>
    <name type="common">Asian short-toed lark</name>
    <dbReference type="NCBI Taxonomy" id="670337"/>
    <lineage>
        <taxon>Eukaryota</taxon>
        <taxon>Metazoa</taxon>
        <taxon>Chordata</taxon>
        <taxon>Craniata</taxon>
        <taxon>Vertebrata</taxon>
        <taxon>Euteleostomi</taxon>
        <taxon>Archelosauria</taxon>
        <taxon>Archosauria</taxon>
        <taxon>Dinosauria</taxon>
        <taxon>Saurischia</taxon>
        <taxon>Theropoda</taxon>
        <taxon>Coelurosauria</taxon>
        <taxon>Aves</taxon>
        <taxon>Neognathae</taxon>
        <taxon>Neoaves</taxon>
        <taxon>Telluraves</taxon>
        <taxon>Australaves</taxon>
        <taxon>Passeriformes</taxon>
        <taxon>Sylvioidea</taxon>
        <taxon>Alaudidae</taxon>
        <taxon>Alaudala</taxon>
    </lineage>
</organism>
<dbReference type="SUPFAM" id="SSF57667">
    <property type="entry name" value="beta-beta-alpha zinc fingers"/>
    <property type="match status" value="1"/>
</dbReference>
<keyword evidence="2" id="KW-0479">Metal-binding</keyword>
<evidence type="ECO:0000256" key="7">
    <source>
        <dbReference type="PROSITE-ProRule" id="PRU00042"/>
    </source>
</evidence>
<evidence type="ECO:0000313" key="9">
    <source>
        <dbReference type="EMBL" id="NXQ28819.1"/>
    </source>
</evidence>
<dbReference type="Proteomes" id="UP000571582">
    <property type="component" value="Unassembled WGS sequence"/>
</dbReference>
<keyword evidence="6" id="KW-0539">Nucleus</keyword>
<dbReference type="FunFam" id="3.30.160.60:FF:000478">
    <property type="entry name" value="Zinc finger protein 133"/>
    <property type="match status" value="1"/>
</dbReference>
<evidence type="ECO:0000256" key="5">
    <source>
        <dbReference type="ARBA" id="ARBA00022833"/>
    </source>
</evidence>
<dbReference type="AlphaFoldDB" id="A0A7L2BSV8"/>
<dbReference type="PROSITE" id="PS00028">
    <property type="entry name" value="ZINC_FINGER_C2H2_1"/>
    <property type="match status" value="1"/>
</dbReference>
<dbReference type="InterPro" id="IPR013087">
    <property type="entry name" value="Znf_C2H2_type"/>
</dbReference>
<keyword evidence="10" id="KW-1185">Reference proteome</keyword>
<dbReference type="PANTHER" id="PTHR23226">
    <property type="entry name" value="ZINC FINGER AND SCAN DOMAIN-CONTAINING"/>
    <property type="match status" value="1"/>
</dbReference>
<feature type="non-terminal residue" evidence="9">
    <location>
        <position position="60"/>
    </location>
</feature>
<evidence type="ECO:0000256" key="3">
    <source>
        <dbReference type="ARBA" id="ARBA00022737"/>
    </source>
</evidence>
<dbReference type="GO" id="GO:0000981">
    <property type="term" value="F:DNA-binding transcription factor activity, RNA polymerase II-specific"/>
    <property type="evidence" value="ECO:0007669"/>
    <property type="project" value="TreeGrafter"/>
</dbReference>
<dbReference type="Pfam" id="PF00096">
    <property type="entry name" value="zf-C2H2"/>
    <property type="match status" value="1"/>
</dbReference>
<evidence type="ECO:0000256" key="2">
    <source>
        <dbReference type="ARBA" id="ARBA00022723"/>
    </source>
</evidence>
<dbReference type="GO" id="GO:0000978">
    <property type="term" value="F:RNA polymerase II cis-regulatory region sequence-specific DNA binding"/>
    <property type="evidence" value="ECO:0007669"/>
    <property type="project" value="TreeGrafter"/>
</dbReference>
<dbReference type="GO" id="GO:0008270">
    <property type="term" value="F:zinc ion binding"/>
    <property type="evidence" value="ECO:0007669"/>
    <property type="project" value="UniProtKB-KW"/>
</dbReference>
<evidence type="ECO:0000256" key="6">
    <source>
        <dbReference type="ARBA" id="ARBA00023242"/>
    </source>
</evidence>
<protein>
    <submittedName>
        <fullName evidence="9">ZN572 protein</fullName>
    </submittedName>
</protein>
<keyword evidence="4 7" id="KW-0863">Zinc-finger</keyword>
<feature type="non-terminal residue" evidence="9">
    <location>
        <position position="1"/>
    </location>
</feature>
<comment type="subcellular location">
    <subcellularLocation>
        <location evidence="1">Nucleus</location>
    </subcellularLocation>
</comment>
<gene>
    <name evidence="9" type="primary">Znf572_0</name>
    <name evidence="9" type="ORF">ALACHE_R15927</name>
</gene>
<dbReference type="EMBL" id="VWYE01012107">
    <property type="protein sequence ID" value="NXQ28819.1"/>
    <property type="molecule type" value="Genomic_DNA"/>
</dbReference>
<dbReference type="PROSITE" id="PS50157">
    <property type="entry name" value="ZINC_FINGER_C2H2_2"/>
    <property type="match status" value="1"/>
</dbReference>
<dbReference type="GO" id="GO:0005634">
    <property type="term" value="C:nucleus"/>
    <property type="evidence" value="ECO:0007669"/>
    <property type="project" value="UniProtKB-SubCell"/>
</dbReference>
<evidence type="ECO:0000259" key="8">
    <source>
        <dbReference type="PROSITE" id="PS50157"/>
    </source>
</evidence>